<sequence length="207" mass="23238">MGDISIGAVGAAIVAGLVSLLGLIIGKEQKVSEFRQAWIDELRKCIVAYLVNINAISDSLRLKKSGQNIEAKEMVSQYKLLNEASNGIKLRINSDERPAKALLKAMGEFESIANNNDNITPEKIRSAEQEFLKASRKLLKFEWNRVKRGEKTFVWTKIVLFIAVLVMVCILAFQWTIREKSIKAKAFCNNHDFQFASALLCTSSEKQ</sequence>
<keyword evidence="1" id="KW-1133">Transmembrane helix</keyword>
<evidence type="ECO:0000313" key="2">
    <source>
        <dbReference type="EMBL" id="MDX5955339.1"/>
    </source>
</evidence>
<comment type="caution">
    <text evidence="2">The sequence shown here is derived from an EMBL/GenBank/DDBJ whole genome shotgun (WGS) entry which is preliminary data.</text>
</comment>
<feature type="transmembrane region" description="Helical" evidence="1">
    <location>
        <begin position="6"/>
        <end position="26"/>
    </location>
</feature>
<reference evidence="2 3" key="1">
    <citation type="submission" date="2023-11" db="EMBL/GenBank/DDBJ databases">
        <title>MicrobeMod: A computational toolkit for identifying prokaryotic methylation and restriction-modification with nanopore sequencing.</title>
        <authorList>
            <person name="Crits-Christoph A."/>
            <person name="Kang S.C."/>
            <person name="Lee H."/>
            <person name="Ostrov N."/>
        </authorList>
    </citation>
    <scope>NUCLEOTIDE SEQUENCE [LARGE SCALE GENOMIC DNA]</scope>
    <source>
        <strain evidence="2 3">ATCC 29145</strain>
    </source>
</reference>
<evidence type="ECO:0000313" key="3">
    <source>
        <dbReference type="Proteomes" id="UP001277471"/>
    </source>
</evidence>
<organism evidence="2 3">
    <name type="scientific">Azospirillum brasilense</name>
    <dbReference type="NCBI Taxonomy" id="192"/>
    <lineage>
        <taxon>Bacteria</taxon>
        <taxon>Pseudomonadati</taxon>
        <taxon>Pseudomonadota</taxon>
        <taxon>Alphaproteobacteria</taxon>
        <taxon>Rhodospirillales</taxon>
        <taxon>Azospirillaceae</taxon>
        <taxon>Azospirillum</taxon>
    </lineage>
</organism>
<name>A0ABU4PDN4_AZOBR</name>
<dbReference type="RefSeq" id="WP_137165239.1">
    <property type="nucleotide sequence ID" value="NZ_CP012916.1"/>
</dbReference>
<keyword evidence="1" id="KW-0472">Membrane</keyword>
<accession>A0ABU4PDN4</accession>
<evidence type="ECO:0000256" key="1">
    <source>
        <dbReference type="SAM" id="Phobius"/>
    </source>
</evidence>
<gene>
    <name evidence="2" type="ORF">SIM66_29655</name>
</gene>
<dbReference type="Proteomes" id="UP001277471">
    <property type="component" value="Unassembled WGS sequence"/>
</dbReference>
<proteinExistence type="predicted"/>
<dbReference type="EMBL" id="JAWXYC010000005">
    <property type="protein sequence ID" value="MDX5955339.1"/>
    <property type="molecule type" value="Genomic_DNA"/>
</dbReference>
<dbReference type="GeneID" id="56450874"/>
<keyword evidence="1" id="KW-0812">Transmembrane</keyword>
<protein>
    <submittedName>
        <fullName evidence="2">Uncharacterized protein</fullName>
    </submittedName>
</protein>
<keyword evidence="3" id="KW-1185">Reference proteome</keyword>
<feature type="transmembrane region" description="Helical" evidence="1">
    <location>
        <begin position="154"/>
        <end position="175"/>
    </location>
</feature>